<keyword evidence="1" id="KW-0812">Transmembrane</keyword>
<protein>
    <recommendedName>
        <fullName evidence="4">DUF4367 domain-containing protein</fullName>
    </recommendedName>
</protein>
<keyword evidence="3" id="KW-1185">Reference proteome</keyword>
<evidence type="ECO:0000313" key="3">
    <source>
        <dbReference type="Proteomes" id="UP001240171"/>
    </source>
</evidence>
<evidence type="ECO:0008006" key="4">
    <source>
        <dbReference type="Google" id="ProtNLM"/>
    </source>
</evidence>
<keyword evidence="1" id="KW-0472">Membrane</keyword>
<organism evidence="2 3">
    <name type="scientific">Paenibacillus lacisoli</name>
    <dbReference type="NCBI Taxonomy" id="3064525"/>
    <lineage>
        <taxon>Bacteria</taxon>
        <taxon>Bacillati</taxon>
        <taxon>Bacillota</taxon>
        <taxon>Bacilli</taxon>
        <taxon>Bacillales</taxon>
        <taxon>Paenibacillaceae</taxon>
        <taxon>Paenibacillus</taxon>
    </lineage>
</organism>
<dbReference type="Proteomes" id="UP001240171">
    <property type="component" value="Unassembled WGS sequence"/>
</dbReference>
<sequence length="354" mass="39364">MTNESQAKRFRTEEAWNRLSLSLEKETVNPFWESAVLPADEKPGQPVEALPPGKTAPVFTAGQLADPVLPSPLRKKRMRWTAAAAACAVVIGFAATPMGNQVMADVLNQFRMQNPIVVDSAGMEQLFQMLDQPGEIGGISQYGKYSTKALDDGDQLSMTQIHHKLGYDEIKGLNQAPNYYVNPTHIFSLQLDVKKVNDLSRRLGVQTLLPEEADGRTVTLTVPAKVYYVLQEGDQYLGDLSQSGLPEVSADKDIPLQEVIQGLSSSPIMPEQLRKELVKADVLNGRLPLPIVTDGAVEQVELNGTQVILEQHHLQEGNYYEAYWIRNAQLYTLSTVIDMKKEQLLDRIKELIKP</sequence>
<gene>
    <name evidence="2" type="ORF">Q5741_15420</name>
</gene>
<evidence type="ECO:0000313" key="2">
    <source>
        <dbReference type="EMBL" id="MDO7907801.1"/>
    </source>
</evidence>
<dbReference type="EMBL" id="JAUQTB010000009">
    <property type="protein sequence ID" value="MDO7907801.1"/>
    <property type="molecule type" value="Genomic_DNA"/>
</dbReference>
<reference evidence="2 3" key="1">
    <citation type="submission" date="2023-07" db="EMBL/GenBank/DDBJ databases">
        <title>Paenibacillus sp. JX-17 nov. isolated from soil.</title>
        <authorList>
            <person name="Wan Y."/>
            <person name="Liu B."/>
        </authorList>
    </citation>
    <scope>NUCLEOTIDE SEQUENCE [LARGE SCALE GENOMIC DNA]</scope>
    <source>
        <strain evidence="2 3">JX-17</strain>
    </source>
</reference>
<keyword evidence="1" id="KW-1133">Transmembrane helix</keyword>
<proteinExistence type="predicted"/>
<comment type="caution">
    <text evidence="2">The sequence shown here is derived from an EMBL/GenBank/DDBJ whole genome shotgun (WGS) entry which is preliminary data.</text>
</comment>
<evidence type="ECO:0000256" key="1">
    <source>
        <dbReference type="SAM" id="Phobius"/>
    </source>
</evidence>
<accession>A0ABT9CF25</accession>
<feature type="transmembrane region" description="Helical" evidence="1">
    <location>
        <begin position="80"/>
        <end position="99"/>
    </location>
</feature>
<dbReference type="RefSeq" id="WP_305025014.1">
    <property type="nucleotide sequence ID" value="NZ_JAUQTB010000009.1"/>
</dbReference>
<name>A0ABT9CF25_9BACL</name>